<keyword evidence="1" id="KW-0732">Signal</keyword>
<evidence type="ECO:0000313" key="3">
    <source>
        <dbReference type="Proteomes" id="UP000323930"/>
    </source>
</evidence>
<dbReference type="OrthoDB" id="5526158at2"/>
<feature type="signal peptide" evidence="1">
    <location>
        <begin position="1"/>
        <end position="23"/>
    </location>
</feature>
<protein>
    <recommendedName>
        <fullName evidence="4">Lipoprotein</fullName>
    </recommendedName>
</protein>
<dbReference type="EMBL" id="VSDQ01000679">
    <property type="protein sequence ID" value="TYA74017.1"/>
    <property type="molecule type" value="Genomic_DNA"/>
</dbReference>
<feature type="chain" id="PRO_5022934707" description="Lipoprotein" evidence="1">
    <location>
        <begin position="24"/>
        <end position="133"/>
    </location>
</feature>
<evidence type="ECO:0000313" key="2">
    <source>
        <dbReference type="EMBL" id="TYA74017.1"/>
    </source>
</evidence>
<dbReference type="AlphaFoldDB" id="A0A5D0HV47"/>
<comment type="caution">
    <text evidence="2">The sequence shown here is derived from an EMBL/GenBank/DDBJ whole genome shotgun (WGS) entry which is preliminary data.</text>
</comment>
<keyword evidence="3" id="KW-1185">Reference proteome</keyword>
<name>A0A5D0HV47_9FLAO</name>
<sequence>MKNSLKYLSIFVLIALTVTACLSDDGNDSDSYENEVQTLQTLKADIEALVATSVCNESTECKSIAFGSKPCGGPWSYLIYSTSIDTQELETKVGQYNQLEAIFNAKWGVLSDCAVANPPVDIICENNECVAVY</sequence>
<dbReference type="PROSITE" id="PS51257">
    <property type="entry name" value="PROKAR_LIPOPROTEIN"/>
    <property type="match status" value="1"/>
</dbReference>
<accession>A0A5D0HV47</accession>
<proteinExistence type="predicted"/>
<reference evidence="2 3" key="1">
    <citation type="submission" date="2019-08" db="EMBL/GenBank/DDBJ databases">
        <title>Seonamhaeicola sediminis sp. nov., isolated from marine sediment.</title>
        <authorList>
            <person name="Cao W.R."/>
        </authorList>
    </citation>
    <scope>NUCLEOTIDE SEQUENCE [LARGE SCALE GENOMIC DNA]</scope>
    <source>
        <strain evidence="2 3">B011</strain>
    </source>
</reference>
<dbReference type="RefSeq" id="WP_148542498.1">
    <property type="nucleotide sequence ID" value="NZ_VSDQ01000679.1"/>
</dbReference>
<evidence type="ECO:0008006" key="4">
    <source>
        <dbReference type="Google" id="ProtNLM"/>
    </source>
</evidence>
<evidence type="ECO:0000256" key="1">
    <source>
        <dbReference type="SAM" id="SignalP"/>
    </source>
</evidence>
<dbReference type="Proteomes" id="UP000323930">
    <property type="component" value="Unassembled WGS sequence"/>
</dbReference>
<gene>
    <name evidence="2" type="ORF">FUA24_11765</name>
</gene>
<organism evidence="2 3">
    <name type="scientific">Seonamhaeicola marinus</name>
    <dbReference type="NCBI Taxonomy" id="1912246"/>
    <lineage>
        <taxon>Bacteria</taxon>
        <taxon>Pseudomonadati</taxon>
        <taxon>Bacteroidota</taxon>
        <taxon>Flavobacteriia</taxon>
        <taxon>Flavobacteriales</taxon>
        <taxon>Flavobacteriaceae</taxon>
    </lineage>
</organism>